<evidence type="ECO:0000313" key="2">
    <source>
        <dbReference type="EMBL" id="GAK99577.1"/>
    </source>
</evidence>
<evidence type="ECO:0000256" key="1">
    <source>
        <dbReference type="SAM" id="SignalP"/>
    </source>
</evidence>
<sequence>MNWKNAAIILLATISLTACKNDIDTFKDNYSLEITNPKNSYTNSDSINLSVIDASEIGNDSIIWHINAGKVMGENSNTLSRKLDTQPYGKLTFEASIYKDGKVVTKSAHITRLAPNNVKVYQIEEIATYPHKTESYTQGLEFYGDSLYESTGQFKESDLRITDVNTGEALKKFELPDHIFAEGMTILDNKVYQLSWQAGYGYVYDLSLNRIDEFKYGRSKEGWGGLCNDRKFLYKSDGTDKIWKIDPITFEEISYVQVVSTKNSITKINELEWIDGKIYANVYQTNGITIINPQTGVVEGIVDLKSLTAQIPNANKDDNVLNGIAFNPKSGTIFVTGKRWDKMFEIKIKK</sequence>
<dbReference type="PANTHER" id="PTHR31270:SF1">
    <property type="entry name" value="GLUTAMINYL-PEPTIDE CYCLOTRANSFERASE"/>
    <property type="match status" value="1"/>
</dbReference>
<feature type="chain" id="PRO_5001862902" evidence="1">
    <location>
        <begin position="21"/>
        <end position="350"/>
    </location>
</feature>
<dbReference type="Pfam" id="PF05096">
    <property type="entry name" value="Glu_cyclase_2"/>
    <property type="match status" value="1"/>
</dbReference>
<keyword evidence="2" id="KW-0808">Transferase</keyword>
<comment type="caution">
    <text evidence="2">The sequence shown here is derived from an EMBL/GenBank/DDBJ whole genome shotgun (WGS) entry which is preliminary data.</text>
</comment>
<feature type="signal peptide" evidence="1">
    <location>
        <begin position="1"/>
        <end position="20"/>
    </location>
</feature>
<evidence type="ECO:0000313" key="3">
    <source>
        <dbReference type="Proteomes" id="UP000029226"/>
    </source>
</evidence>
<name>A0A090QBJ5_NONUL</name>
<proteinExistence type="predicted"/>
<accession>A0A090QBJ5</accession>
<keyword evidence="1" id="KW-0732">Signal</keyword>
<dbReference type="SUPFAM" id="SSF50969">
    <property type="entry name" value="YVTN repeat-like/Quinoprotein amine dehydrogenase"/>
    <property type="match status" value="1"/>
</dbReference>
<reference evidence="2 3" key="1">
    <citation type="journal article" date="2014" name="Genome Announc.">
        <title>Draft Genome Sequences of Marine Flavobacterium Nonlabens Strains NR17, NR24, NR27, NR32, NR33, and Ara13.</title>
        <authorList>
            <person name="Nakanishi M."/>
            <person name="Meirelles P."/>
            <person name="Suzuki R."/>
            <person name="Takatani N."/>
            <person name="Mino S."/>
            <person name="Suda W."/>
            <person name="Oshima K."/>
            <person name="Hattori M."/>
            <person name="Ohkuma M."/>
            <person name="Hosokawa M."/>
            <person name="Miyashita K."/>
            <person name="Thompson F.L."/>
            <person name="Niwa A."/>
            <person name="Sawabe T."/>
            <person name="Sawabe T."/>
        </authorList>
    </citation>
    <scope>NUCLEOTIDE SEQUENCE [LARGE SCALE GENOMIC DNA]</scope>
    <source>
        <strain evidence="3">JCM19314</strain>
    </source>
</reference>
<organism evidence="2 3">
    <name type="scientific">Nonlabens ulvanivorans</name>
    <name type="common">Persicivirga ulvanivorans</name>
    <dbReference type="NCBI Taxonomy" id="906888"/>
    <lineage>
        <taxon>Bacteria</taxon>
        <taxon>Pseudomonadati</taxon>
        <taxon>Bacteroidota</taxon>
        <taxon>Flavobacteriia</taxon>
        <taxon>Flavobacteriales</taxon>
        <taxon>Flavobacteriaceae</taxon>
        <taxon>Nonlabens</taxon>
    </lineage>
</organism>
<dbReference type="EMBL" id="BBMM01000002">
    <property type="protein sequence ID" value="GAK99577.1"/>
    <property type="molecule type" value="Genomic_DNA"/>
</dbReference>
<gene>
    <name evidence="2" type="ORF">JCM19314_3622</name>
</gene>
<dbReference type="InterPro" id="IPR011044">
    <property type="entry name" value="Quino_amine_DH_bsu"/>
</dbReference>
<dbReference type="GO" id="GO:0016603">
    <property type="term" value="F:glutaminyl-peptide cyclotransferase activity"/>
    <property type="evidence" value="ECO:0007669"/>
    <property type="project" value="InterPro"/>
</dbReference>
<dbReference type="Proteomes" id="UP000029226">
    <property type="component" value="Unassembled WGS sequence"/>
</dbReference>
<dbReference type="InterPro" id="IPR007788">
    <property type="entry name" value="QCT"/>
</dbReference>
<dbReference type="AlphaFoldDB" id="A0A090QBJ5"/>
<dbReference type="PROSITE" id="PS51257">
    <property type="entry name" value="PROKAR_LIPOPROTEIN"/>
    <property type="match status" value="1"/>
</dbReference>
<protein>
    <submittedName>
        <fullName evidence="2">Glutamine cyclotransferase</fullName>
    </submittedName>
</protein>
<dbReference type="PANTHER" id="PTHR31270">
    <property type="entry name" value="GLUTAMINYL-PEPTIDE CYCLOTRANSFERASE"/>
    <property type="match status" value="1"/>
</dbReference>